<dbReference type="AlphaFoldDB" id="A0A1A8XHC4"/>
<reference evidence="1 2" key="1">
    <citation type="submission" date="2016-06" db="EMBL/GenBank/DDBJ databases">
        <authorList>
            <person name="Kjaerup R.B."/>
            <person name="Dalgaard T.S."/>
            <person name="Juul-Madsen H.R."/>
        </authorList>
    </citation>
    <scope>NUCLEOTIDE SEQUENCE [LARGE SCALE GENOMIC DNA]</scope>
    <source>
        <strain evidence="1">3</strain>
    </source>
</reference>
<name>A0A1A8XHC4_9PROT</name>
<evidence type="ECO:0000313" key="1">
    <source>
        <dbReference type="EMBL" id="SBT03772.1"/>
    </source>
</evidence>
<protein>
    <submittedName>
        <fullName evidence="1">Uncharacterized protein</fullName>
    </submittedName>
</protein>
<evidence type="ECO:0000313" key="2">
    <source>
        <dbReference type="Proteomes" id="UP000199169"/>
    </source>
</evidence>
<gene>
    <name evidence="1" type="ORF">ACCAA_1120022</name>
</gene>
<sequence length="56" mass="6229">MVLCGHRMARTKRHLPLIKPGEFTMLERSAQEAVSCRPVDKIPTAMNDTDTPTCSS</sequence>
<dbReference type="EMBL" id="FLQX01000016">
    <property type="protein sequence ID" value="SBT03772.1"/>
    <property type="molecule type" value="Genomic_DNA"/>
</dbReference>
<accession>A0A1A8XHC4</accession>
<proteinExistence type="predicted"/>
<dbReference type="STRING" id="1860102.ACCAA_1120022"/>
<keyword evidence="2" id="KW-1185">Reference proteome</keyword>
<dbReference type="Proteomes" id="UP000199169">
    <property type="component" value="Unassembled WGS sequence"/>
</dbReference>
<organism evidence="1 2">
    <name type="scientific">Candidatus Accumulibacter aalborgensis</name>
    <dbReference type="NCBI Taxonomy" id="1860102"/>
    <lineage>
        <taxon>Bacteria</taxon>
        <taxon>Pseudomonadati</taxon>
        <taxon>Pseudomonadota</taxon>
        <taxon>Betaproteobacteria</taxon>
        <taxon>Candidatus Accumulibacter</taxon>
    </lineage>
</organism>